<protein>
    <submittedName>
        <fullName evidence="2">Uncharacterized protein</fullName>
    </submittedName>
</protein>
<comment type="caution">
    <text evidence="2">The sequence shown here is derived from an EMBL/GenBank/DDBJ whole genome shotgun (WGS) entry which is preliminary data.</text>
</comment>
<evidence type="ECO:0000313" key="3">
    <source>
        <dbReference type="Proteomes" id="UP001529510"/>
    </source>
</evidence>
<evidence type="ECO:0000313" key="2">
    <source>
        <dbReference type="EMBL" id="KAL0159131.1"/>
    </source>
</evidence>
<keyword evidence="3" id="KW-1185">Reference proteome</keyword>
<reference evidence="2 3" key="1">
    <citation type="submission" date="2024-05" db="EMBL/GenBank/DDBJ databases">
        <title>Genome sequencing and assembly of Indian major carp, Cirrhinus mrigala (Hamilton, 1822).</title>
        <authorList>
            <person name="Mohindra V."/>
            <person name="Chowdhury L.M."/>
            <person name="Lal K."/>
            <person name="Jena J.K."/>
        </authorList>
    </citation>
    <scope>NUCLEOTIDE SEQUENCE [LARGE SCALE GENOMIC DNA]</scope>
    <source>
        <strain evidence="2">CM1030</strain>
        <tissue evidence="2">Blood</tissue>
    </source>
</reference>
<feature type="non-terminal residue" evidence="2">
    <location>
        <position position="266"/>
    </location>
</feature>
<organism evidence="2 3">
    <name type="scientific">Cirrhinus mrigala</name>
    <name type="common">Mrigala</name>
    <dbReference type="NCBI Taxonomy" id="683832"/>
    <lineage>
        <taxon>Eukaryota</taxon>
        <taxon>Metazoa</taxon>
        <taxon>Chordata</taxon>
        <taxon>Craniata</taxon>
        <taxon>Vertebrata</taxon>
        <taxon>Euteleostomi</taxon>
        <taxon>Actinopterygii</taxon>
        <taxon>Neopterygii</taxon>
        <taxon>Teleostei</taxon>
        <taxon>Ostariophysi</taxon>
        <taxon>Cypriniformes</taxon>
        <taxon>Cyprinidae</taxon>
        <taxon>Labeoninae</taxon>
        <taxon>Labeonini</taxon>
        <taxon>Cirrhinus</taxon>
    </lineage>
</organism>
<name>A0ABD0ND19_CIRMR</name>
<dbReference type="EMBL" id="JAMKFB020000023">
    <property type="protein sequence ID" value="KAL0159131.1"/>
    <property type="molecule type" value="Genomic_DNA"/>
</dbReference>
<dbReference type="AlphaFoldDB" id="A0ABD0ND19"/>
<feature type="non-terminal residue" evidence="2">
    <location>
        <position position="1"/>
    </location>
</feature>
<accession>A0ABD0ND19</accession>
<dbReference type="Proteomes" id="UP001529510">
    <property type="component" value="Unassembled WGS sequence"/>
</dbReference>
<feature type="region of interest" description="Disordered" evidence="1">
    <location>
        <begin position="240"/>
        <end position="266"/>
    </location>
</feature>
<proteinExistence type="predicted"/>
<evidence type="ECO:0000256" key="1">
    <source>
        <dbReference type="SAM" id="MobiDB-lite"/>
    </source>
</evidence>
<sequence>QPTKNRLDMQYLQSVHQTAAPQRPTSFFPEVHEVILQSWRSPYLAQAQAMELHMLLGYTKPPPMEEAVASHLCPSARGWKSARSIPSKQYRTTDHIADKAYMAADQATKFTIHTMVVFQAFQAKMLQTLDEEGPDSAAFKRLRLATDLMLRAMKKMAHGNWPLYGQSHHTAAASFADVREGSAIEHAHILLCLFGPETVKGDEPFPAEERLFCCTSATFQILFAAFKKVQKTAAYSFLGSEGGHGASRETKSEEFLVPEENGTPSF</sequence>
<gene>
    <name evidence="2" type="ORF">M9458_047207</name>
</gene>